<keyword evidence="8" id="KW-1185">Reference proteome</keyword>
<feature type="transmembrane region" description="Helical" evidence="6">
    <location>
        <begin position="136"/>
        <end position="157"/>
    </location>
</feature>
<feature type="transmembrane region" description="Helical" evidence="6">
    <location>
        <begin position="344"/>
        <end position="364"/>
    </location>
</feature>
<dbReference type="EMBL" id="JBHUHP010000009">
    <property type="protein sequence ID" value="MFD2091534.1"/>
    <property type="molecule type" value="Genomic_DNA"/>
</dbReference>
<feature type="transmembrane region" description="Helical" evidence="6">
    <location>
        <begin position="194"/>
        <end position="214"/>
    </location>
</feature>
<feature type="transmembrane region" description="Helical" evidence="6">
    <location>
        <begin position="311"/>
        <end position="332"/>
    </location>
</feature>
<evidence type="ECO:0000256" key="3">
    <source>
        <dbReference type="ARBA" id="ARBA00022692"/>
    </source>
</evidence>
<dbReference type="Proteomes" id="UP001597402">
    <property type="component" value="Unassembled WGS sequence"/>
</dbReference>
<evidence type="ECO:0000256" key="4">
    <source>
        <dbReference type="ARBA" id="ARBA00022989"/>
    </source>
</evidence>
<evidence type="ECO:0000313" key="7">
    <source>
        <dbReference type="EMBL" id="MFD2091534.1"/>
    </source>
</evidence>
<comment type="subcellular location">
    <subcellularLocation>
        <location evidence="1">Cell membrane</location>
        <topology evidence="1">Multi-pass membrane protein</topology>
    </subcellularLocation>
</comment>
<feature type="transmembrane region" description="Helical" evidence="6">
    <location>
        <begin position="458"/>
        <end position="477"/>
    </location>
</feature>
<feature type="transmembrane region" description="Helical" evidence="6">
    <location>
        <begin position="401"/>
        <end position="421"/>
    </location>
</feature>
<organism evidence="7 8">
    <name type="scientific">Blastococcus deserti</name>
    <dbReference type="NCBI Taxonomy" id="2259033"/>
    <lineage>
        <taxon>Bacteria</taxon>
        <taxon>Bacillati</taxon>
        <taxon>Actinomycetota</taxon>
        <taxon>Actinomycetes</taxon>
        <taxon>Geodermatophilales</taxon>
        <taxon>Geodermatophilaceae</taxon>
        <taxon>Blastococcus</taxon>
    </lineage>
</organism>
<evidence type="ECO:0000256" key="5">
    <source>
        <dbReference type="ARBA" id="ARBA00023136"/>
    </source>
</evidence>
<gene>
    <name evidence="7" type="ORF">ACFSHS_08075</name>
</gene>
<accession>A0ABW4XAC9</accession>
<feature type="transmembrane region" description="Helical" evidence="6">
    <location>
        <begin position="269"/>
        <end position="290"/>
    </location>
</feature>
<sequence>MSPRPRTEAPEDTARPDEDAVASAMTGLFGRDSLYLLFWFLQVLVGALATPLATRLLGAPEFGAFAAANALMQVLCVLGGLGLQVAVQKHFAERGPDAARRLLVLGIAGAAAVTAVADLTGPWWSGPLGFGEYMGAVRLAVVWAGASAVTATVLALLRSQDRLLGFSVVSLLQSVAAEVLALAMLVVLAPTGEAFVLGRLAAQLLAVGVGLSLTRLRSLRPRDLPLVRGALLFGLPLVPAMLGSFVLGAADRFLIQEELGQAAVAQYSVAYNIAALPMLVLSVLNSVWLPRFFAAGAGADGDAVVTASRDALYRLLAPVMAGLSVAAPLVLRLWAPAEFRPDELLLVTAVVIVSAVPYTAGLSATRTLLAASRTRMIAGAAVVASVLNVALNLWWIPALGILGAALATAAAYSLQHLLLLLPTRGRPFSTTRTGLVQTLTGGALALLVVLLPVTVPGLVVRAGLALACLGWFARAYATVRSPRRKVPA</sequence>
<feature type="transmembrane region" description="Helical" evidence="6">
    <location>
        <begin position="34"/>
        <end position="56"/>
    </location>
</feature>
<keyword evidence="3 6" id="KW-0812">Transmembrane</keyword>
<proteinExistence type="predicted"/>
<feature type="transmembrane region" description="Helical" evidence="6">
    <location>
        <begin position="433"/>
        <end position="452"/>
    </location>
</feature>
<dbReference type="RefSeq" id="WP_376873916.1">
    <property type="nucleotide sequence ID" value="NZ_JBHUHP010000009.1"/>
</dbReference>
<evidence type="ECO:0000256" key="6">
    <source>
        <dbReference type="SAM" id="Phobius"/>
    </source>
</evidence>
<dbReference type="InterPro" id="IPR050833">
    <property type="entry name" value="Poly_Biosynth_Transport"/>
</dbReference>
<evidence type="ECO:0000256" key="2">
    <source>
        <dbReference type="ARBA" id="ARBA00022475"/>
    </source>
</evidence>
<name>A0ABW4XAC9_9ACTN</name>
<feature type="transmembrane region" description="Helical" evidence="6">
    <location>
        <begin position="226"/>
        <end position="249"/>
    </location>
</feature>
<feature type="transmembrane region" description="Helical" evidence="6">
    <location>
        <begin position="62"/>
        <end position="81"/>
    </location>
</feature>
<feature type="transmembrane region" description="Helical" evidence="6">
    <location>
        <begin position="102"/>
        <end position="124"/>
    </location>
</feature>
<keyword evidence="2" id="KW-1003">Cell membrane</keyword>
<keyword evidence="4 6" id="KW-1133">Transmembrane helix</keyword>
<protein>
    <submittedName>
        <fullName evidence="7">Oligosaccharide flippase family protein</fullName>
    </submittedName>
</protein>
<evidence type="ECO:0000313" key="8">
    <source>
        <dbReference type="Proteomes" id="UP001597402"/>
    </source>
</evidence>
<keyword evidence="5 6" id="KW-0472">Membrane</keyword>
<feature type="transmembrane region" description="Helical" evidence="6">
    <location>
        <begin position="376"/>
        <end position="395"/>
    </location>
</feature>
<reference evidence="8" key="1">
    <citation type="journal article" date="2019" name="Int. J. Syst. Evol. Microbiol.">
        <title>The Global Catalogue of Microorganisms (GCM) 10K type strain sequencing project: providing services to taxonomists for standard genome sequencing and annotation.</title>
        <authorList>
            <consortium name="The Broad Institute Genomics Platform"/>
            <consortium name="The Broad Institute Genome Sequencing Center for Infectious Disease"/>
            <person name="Wu L."/>
            <person name="Ma J."/>
        </authorList>
    </citation>
    <scope>NUCLEOTIDE SEQUENCE [LARGE SCALE GENOMIC DNA]</scope>
    <source>
        <strain evidence="8">JCM 3338</strain>
    </source>
</reference>
<dbReference type="Pfam" id="PF13440">
    <property type="entry name" value="Polysacc_synt_3"/>
    <property type="match status" value="1"/>
</dbReference>
<feature type="transmembrane region" description="Helical" evidence="6">
    <location>
        <begin position="164"/>
        <end position="188"/>
    </location>
</feature>
<comment type="caution">
    <text evidence="7">The sequence shown here is derived from an EMBL/GenBank/DDBJ whole genome shotgun (WGS) entry which is preliminary data.</text>
</comment>
<dbReference type="PANTHER" id="PTHR30250:SF11">
    <property type="entry name" value="O-ANTIGEN TRANSPORTER-RELATED"/>
    <property type="match status" value="1"/>
</dbReference>
<evidence type="ECO:0000256" key="1">
    <source>
        <dbReference type="ARBA" id="ARBA00004651"/>
    </source>
</evidence>
<dbReference type="PANTHER" id="PTHR30250">
    <property type="entry name" value="PST FAMILY PREDICTED COLANIC ACID TRANSPORTER"/>
    <property type="match status" value="1"/>
</dbReference>